<reference evidence="3 4" key="1">
    <citation type="submission" date="2016-09" db="EMBL/GenBank/DDBJ databases">
        <title>Extensive genetic diversity and differential bi-allelic expression allows diatom success in the polar Southern Ocean.</title>
        <authorList>
            <consortium name="DOE Joint Genome Institute"/>
            <person name="Mock T."/>
            <person name="Otillar R.P."/>
            <person name="Strauss J."/>
            <person name="Dupont C."/>
            <person name="Frickenhaus S."/>
            <person name="Maumus F."/>
            <person name="Mcmullan M."/>
            <person name="Sanges R."/>
            <person name="Schmutz J."/>
            <person name="Toseland A."/>
            <person name="Valas R."/>
            <person name="Veluchamy A."/>
            <person name="Ward B.J."/>
            <person name="Allen A."/>
            <person name="Barry K."/>
            <person name="Falciatore A."/>
            <person name="Ferrante M."/>
            <person name="Fortunato A.E."/>
            <person name="Gloeckner G."/>
            <person name="Gruber A."/>
            <person name="Hipkin R."/>
            <person name="Janech M."/>
            <person name="Kroth P."/>
            <person name="Leese F."/>
            <person name="Lindquist E."/>
            <person name="Lyon B.R."/>
            <person name="Martin J."/>
            <person name="Mayer C."/>
            <person name="Parker M."/>
            <person name="Quesneville H."/>
            <person name="Raymond J."/>
            <person name="Uhlig C."/>
            <person name="Valentin K.U."/>
            <person name="Worden A.Z."/>
            <person name="Armbrust E.V."/>
            <person name="Bowler C."/>
            <person name="Green B."/>
            <person name="Moulton V."/>
            <person name="Van Oosterhout C."/>
            <person name="Grigoriev I."/>
        </authorList>
    </citation>
    <scope>NUCLEOTIDE SEQUENCE [LARGE SCALE GENOMIC DNA]</scope>
    <source>
        <strain evidence="3 4">CCMP1102</strain>
    </source>
</reference>
<dbReference type="InParanoid" id="A0A1E7FG36"/>
<proteinExistence type="predicted"/>
<name>A0A1E7FG36_9STRA</name>
<feature type="compositionally biased region" description="Acidic residues" evidence="1">
    <location>
        <begin position="130"/>
        <end position="144"/>
    </location>
</feature>
<protein>
    <submittedName>
        <fullName evidence="3">Uncharacterized protein</fullName>
    </submittedName>
</protein>
<feature type="transmembrane region" description="Helical" evidence="2">
    <location>
        <begin position="15"/>
        <end position="35"/>
    </location>
</feature>
<evidence type="ECO:0000256" key="1">
    <source>
        <dbReference type="SAM" id="MobiDB-lite"/>
    </source>
</evidence>
<feature type="region of interest" description="Disordered" evidence="1">
    <location>
        <begin position="57"/>
        <end position="147"/>
    </location>
</feature>
<organism evidence="3 4">
    <name type="scientific">Fragilariopsis cylindrus CCMP1102</name>
    <dbReference type="NCBI Taxonomy" id="635003"/>
    <lineage>
        <taxon>Eukaryota</taxon>
        <taxon>Sar</taxon>
        <taxon>Stramenopiles</taxon>
        <taxon>Ochrophyta</taxon>
        <taxon>Bacillariophyta</taxon>
        <taxon>Bacillariophyceae</taxon>
        <taxon>Bacillariophycidae</taxon>
        <taxon>Bacillariales</taxon>
        <taxon>Bacillariaceae</taxon>
        <taxon>Fragilariopsis</taxon>
    </lineage>
</organism>
<dbReference type="KEGG" id="fcy:FRACYDRAFT_237550"/>
<dbReference type="Proteomes" id="UP000095751">
    <property type="component" value="Unassembled WGS sequence"/>
</dbReference>
<dbReference type="AlphaFoldDB" id="A0A1E7FG36"/>
<evidence type="ECO:0000256" key="2">
    <source>
        <dbReference type="SAM" id="Phobius"/>
    </source>
</evidence>
<sequence length="631" mass="72166">MKRIKQQKKRQRRRIFTIFVSAVVISILTQVVSFLRFESSAGDPNESQYQLSTYGDIRSSTEHHQREQTTAILRPPRSNEDDDRDEEGERQIRYSKSRYGDTMNKESQSIDKDDDNDGDELPENDRSEGEETSASTEEESDDNDTYFKDSNAEVADWGYFPKAHQKSRLNTSSTNVVLSLNDKKIKCDRFMKDVETSPPTLRNPSNNACEGYNGVLHIHHFDQGGASGTVFFLFTIGMLNWADQHNYLPWIHIEDGYTKPIWDNLVHNNSRSISYDNRTFTMKTGMDIGWARDKRDSKNHIFPGRPFLKGNKLHSQKFFVHGTGVWEHYFRPPNDFVPGDTSCRNKPLVKFNDDHIVPGIHANAPWAPRAWRYGEAPYIIRKDLSWNEWFEPQRRHAAETTRRYILFNPMMERRARCSLPNPKFSIGMHIRHGDKYLERDIIKPKKFLVYAEAFVNNGGGSIYLATDSAKVVETILNKWPKHVADHIVLQPLVLGLTQNETAAFDIGISRHRTNVEALTDVLSLSKSKPTSSEKPLGPRSSWISDGTLRIVDQRNALHKLPGAINHTEHRLIQCQKASFTNAKLLPTTGALAGAELSDSNTREVWQVISYGAGSIQLQNDPRPHFKKNSGR</sequence>
<evidence type="ECO:0000313" key="4">
    <source>
        <dbReference type="Proteomes" id="UP000095751"/>
    </source>
</evidence>
<keyword evidence="2" id="KW-0472">Membrane</keyword>
<dbReference type="Gene3D" id="3.40.50.11350">
    <property type="match status" value="1"/>
</dbReference>
<dbReference type="EMBL" id="KV784357">
    <property type="protein sequence ID" value="OEU17140.1"/>
    <property type="molecule type" value="Genomic_DNA"/>
</dbReference>
<gene>
    <name evidence="3" type="ORF">FRACYDRAFT_237550</name>
</gene>
<dbReference type="OrthoDB" id="439943at2759"/>
<keyword evidence="2" id="KW-0812">Transmembrane</keyword>
<accession>A0A1E7FG36</accession>
<evidence type="ECO:0000313" key="3">
    <source>
        <dbReference type="EMBL" id="OEU17140.1"/>
    </source>
</evidence>
<keyword evidence="2" id="KW-1133">Transmembrane helix</keyword>
<keyword evidence="4" id="KW-1185">Reference proteome</keyword>
<feature type="compositionally biased region" description="Acidic residues" evidence="1">
    <location>
        <begin position="112"/>
        <end position="122"/>
    </location>
</feature>